<dbReference type="EC" id="4.1.3.40" evidence="4"/>
<evidence type="ECO:0000313" key="6">
    <source>
        <dbReference type="Proteomes" id="UP000030060"/>
    </source>
</evidence>
<feature type="binding site" evidence="4">
    <location>
        <position position="80"/>
    </location>
    <ligand>
        <name>substrate</name>
    </ligand>
</feature>
<dbReference type="PANTHER" id="PTHR38683:SF1">
    <property type="entry name" value="CHORISMATE PYRUVATE-LYASE"/>
    <property type="match status" value="1"/>
</dbReference>
<dbReference type="AlphaFoldDB" id="A0A0A1Z0V0"/>
<accession>A0A0A1Z0V0</accession>
<keyword evidence="2 4" id="KW-0831">Ubiquinone biosynthesis</keyword>
<dbReference type="GO" id="GO:0008813">
    <property type="term" value="F:chorismate lyase activity"/>
    <property type="evidence" value="ECO:0007669"/>
    <property type="project" value="UniProtKB-UniRule"/>
</dbReference>
<dbReference type="Pfam" id="PF04345">
    <property type="entry name" value="Chor_lyase"/>
    <property type="match status" value="1"/>
</dbReference>
<evidence type="ECO:0000256" key="2">
    <source>
        <dbReference type="ARBA" id="ARBA00022688"/>
    </source>
</evidence>
<comment type="subcellular location">
    <subcellularLocation>
        <location evidence="4">Cytoplasm</location>
    </subcellularLocation>
</comment>
<dbReference type="Gene3D" id="3.40.1410.10">
    <property type="entry name" value="Chorismate lyase-like"/>
    <property type="match status" value="1"/>
</dbReference>
<dbReference type="InterPro" id="IPR028978">
    <property type="entry name" value="Chorismate_lyase_/UTRA_dom_sf"/>
</dbReference>
<feature type="binding site" evidence="4">
    <location>
        <position position="170"/>
    </location>
    <ligand>
        <name>substrate</name>
    </ligand>
</feature>
<comment type="caution">
    <text evidence="4">Lacks conserved residue(s) required for the propagation of feature annotation.</text>
</comment>
<dbReference type="GO" id="GO:0042866">
    <property type="term" value="P:pyruvate biosynthetic process"/>
    <property type="evidence" value="ECO:0007669"/>
    <property type="project" value="UniProtKB-UniRule"/>
</dbReference>
<dbReference type="SUPFAM" id="SSF64288">
    <property type="entry name" value="Chorismate lyase-like"/>
    <property type="match status" value="1"/>
</dbReference>
<reference evidence="5 6" key="1">
    <citation type="journal article" date="2013" name="Genome Announc.">
        <title>Draft Genome Sequence of Pseudomonas fluorescens LMG 5329, a White Line-Inducing Principle-Producing Bioindicator for the Mushroom Pathogen Pseudomonas tolaasii.</title>
        <authorList>
            <person name="Ghequire M.G."/>
            <person name="Rokni-Zadeh H."/>
            <person name="Zarrineh P."/>
            <person name="De Mot R."/>
        </authorList>
    </citation>
    <scope>NUCLEOTIDE SEQUENCE [LARGE SCALE GENOMIC DNA]</scope>
    <source>
        <strain evidence="5 6">LMG 5329</strain>
    </source>
</reference>
<gene>
    <name evidence="4" type="primary">ubiC</name>
    <name evidence="5" type="ORF">K814_0111395</name>
</gene>
<name>A0A0A1Z0V0_PSEFL</name>
<keyword evidence="4 5" id="KW-0670">Pyruvate</keyword>
<proteinExistence type="inferred from homology"/>
<evidence type="ECO:0000256" key="3">
    <source>
        <dbReference type="ARBA" id="ARBA00023239"/>
    </source>
</evidence>
<comment type="similarity">
    <text evidence="4">Belongs to the UbiC family.</text>
</comment>
<dbReference type="GO" id="GO:0006744">
    <property type="term" value="P:ubiquinone biosynthetic process"/>
    <property type="evidence" value="ECO:0007669"/>
    <property type="project" value="UniProtKB-UniRule"/>
</dbReference>
<dbReference type="Proteomes" id="UP000030060">
    <property type="component" value="Unassembled WGS sequence"/>
</dbReference>
<dbReference type="PANTHER" id="PTHR38683">
    <property type="entry name" value="CHORISMATE PYRUVATE-LYASE"/>
    <property type="match status" value="1"/>
</dbReference>
<keyword evidence="1 4" id="KW-0963">Cytoplasm</keyword>
<organism evidence="5 6">
    <name type="scientific">Pseudomonas fluorescens LMG 5329</name>
    <dbReference type="NCBI Taxonomy" id="1324332"/>
    <lineage>
        <taxon>Bacteria</taxon>
        <taxon>Pseudomonadati</taxon>
        <taxon>Pseudomonadota</taxon>
        <taxon>Gammaproteobacteria</taxon>
        <taxon>Pseudomonadales</taxon>
        <taxon>Pseudomonadaceae</taxon>
        <taxon>Pseudomonas</taxon>
    </lineage>
</organism>
<dbReference type="InterPro" id="IPR007440">
    <property type="entry name" value="Chorismate--pyruvate_lyase"/>
</dbReference>
<evidence type="ECO:0000256" key="4">
    <source>
        <dbReference type="HAMAP-Rule" id="MF_01632"/>
    </source>
</evidence>
<protein>
    <recommendedName>
        <fullName evidence="4">Probable chorismate pyruvate-lyase</fullName>
        <shortName evidence="4">CL</shortName>
        <shortName evidence="4">CPL</shortName>
        <ecNumber evidence="4">4.1.3.40</ecNumber>
    </recommendedName>
</protein>
<evidence type="ECO:0000256" key="1">
    <source>
        <dbReference type="ARBA" id="ARBA00022490"/>
    </source>
</evidence>
<feature type="binding site" evidence="4">
    <location>
        <position position="118"/>
    </location>
    <ligand>
        <name>substrate</name>
    </ligand>
</feature>
<dbReference type="RefSeq" id="WP_038845534.1">
    <property type="nucleotide sequence ID" value="NZ_ASGY01000078.1"/>
</dbReference>
<comment type="catalytic activity">
    <reaction evidence="4">
        <text>chorismate = 4-hydroxybenzoate + pyruvate</text>
        <dbReference type="Rhea" id="RHEA:16505"/>
        <dbReference type="ChEBI" id="CHEBI:15361"/>
        <dbReference type="ChEBI" id="CHEBI:17879"/>
        <dbReference type="ChEBI" id="CHEBI:29748"/>
        <dbReference type="EC" id="4.1.3.40"/>
    </reaction>
</comment>
<comment type="caution">
    <text evidence="5">The sequence shown here is derived from an EMBL/GenBank/DDBJ whole genome shotgun (WGS) entry which is preliminary data.</text>
</comment>
<keyword evidence="3 4" id="KW-0456">Lyase</keyword>
<dbReference type="HAMAP" id="MF_01632">
    <property type="entry name" value="UbiC"/>
    <property type="match status" value="1"/>
</dbReference>
<evidence type="ECO:0000313" key="5">
    <source>
        <dbReference type="EMBL" id="KGE67920.1"/>
    </source>
</evidence>
<dbReference type="EMBL" id="ASGY01000078">
    <property type="protein sequence ID" value="KGE67920.1"/>
    <property type="molecule type" value="Genomic_DNA"/>
</dbReference>
<comment type="pathway">
    <text evidence="4">Cofactor biosynthesis; ubiquinone biosynthesis.</text>
</comment>
<dbReference type="GO" id="GO:0005829">
    <property type="term" value="C:cytosol"/>
    <property type="evidence" value="ECO:0007669"/>
    <property type="project" value="TreeGrafter"/>
</dbReference>
<sequence length="187" mass="21087">MPHSIDPPDACQWLIQSLLHPAPAPLTLNWLFNEDSLTRRLTWLSNEGFSVTPLFEGWQPLRDDECAALALPPASIGWVREVYLRGHGQPWVFARSVAARSALQGDGLHMDELGSRSLGELLFCDQAFTRQAIEVCHYPIEWLPAADQVDGLWARRSRFDRGPLSVLVAEVFLPSFWHALHAHPENC</sequence>
<comment type="function">
    <text evidence="4">Removes the pyruvyl group from chorismate, with concomitant aromatization of the ring, to provide 4-hydroxybenzoate (4HB) for the ubiquinone pathway.</text>
</comment>
<dbReference type="UniPathway" id="UPA00232"/>
<dbReference type="OrthoDB" id="9789493at2"/>